<evidence type="ECO:0000313" key="1">
    <source>
        <dbReference type="EMBL" id="EFC95545.1"/>
    </source>
</evidence>
<dbReference type="HOGENOM" id="CLU_3217232_0_0_9"/>
<dbReference type="EMBL" id="ACIO01000730">
    <property type="protein sequence ID" value="EFC95545.1"/>
    <property type="molecule type" value="Genomic_DNA"/>
</dbReference>
<reference evidence="1 2" key="1">
    <citation type="submission" date="2010-01" db="EMBL/GenBank/DDBJ databases">
        <authorList>
            <person name="Weinstock G."/>
            <person name="Sodergren E."/>
            <person name="Clifton S."/>
            <person name="Fulton L."/>
            <person name="Fulton B."/>
            <person name="Courtney L."/>
            <person name="Fronick C."/>
            <person name="Harrison M."/>
            <person name="Strong C."/>
            <person name="Farmer C."/>
            <person name="Delahaunty K."/>
            <person name="Markovic C."/>
            <person name="Hall O."/>
            <person name="Minx P."/>
            <person name="Tomlinson C."/>
            <person name="Mitreva M."/>
            <person name="Nelson J."/>
            <person name="Hou S."/>
            <person name="Wollam A."/>
            <person name="Pepin K.H."/>
            <person name="Johnson M."/>
            <person name="Bhonagiri V."/>
            <person name="Nash W.E."/>
            <person name="Warren W."/>
            <person name="Chinwalla A."/>
            <person name="Mardis E.R."/>
            <person name="Wilson R.K."/>
        </authorList>
    </citation>
    <scope>NUCLEOTIDE SEQUENCE [LARGE SCALE GENOMIC DNA]</scope>
    <source>
        <strain evidence="1 2">DSM 13479</strain>
    </source>
</reference>
<name>D3ARL4_9FIRM</name>
<organism evidence="1 2">
    <name type="scientific">Hungatella hathewayi DSM 13479</name>
    <dbReference type="NCBI Taxonomy" id="566550"/>
    <lineage>
        <taxon>Bacteria</taxon>
        <taxon>Bacillati</taxon>
        <taxon>Bacillota</taxon>
        <taxon>Clostridia</taxon>
        <taxon>Lachnospirales</taxon>
        <taxon>Lachnospiraceae</taxon>
        <taxon>Hungatella</taxon>
    </lineage>
</organism>
<accession>D3ARL4</accession>
<gene>
    <name evidence="1" type="ORF">CLOSTHATH_06270</name>
</gene>
<dbReference type="AlphaFoldDB" id="D3ARL4"/>
<protein>
    <submittedName>
        <fullName evidence="1">Uncharacterized protein</fullName>
    </submittedName>
</protein>
<sequence>MAEVRQNGFPCSAAHKRENISIKMEDTKFDFYQWDKKRGRAIMV</sequence>
<proteinExistence type="predicted"/>
<dbReference type="Proteomes" id="UP000004968">
    <property type="component" value="Unassembled WGS sequence"/>
</dbReference>
<evidence type="ECO:0000313" key="2">
    <source>
        <dbReference type="Proteomes" id="UP000004968"/>
    </source>
</evidence>
<comment type="caution">
    <text evidence="1">The sequence shown here is derived from an EMBL/GenBank/DDBJ whole genome shotgun (WGS) entry which is preliminary data.</text>
</comment>